<dbReference type="eggNOG" id="COG2304">
    <property type="taxonomic scope" value="Bacteria"/>
</dbReference>
<dbReference type="HOGENOM" id="CLU_233539_0_0_5"/>
<name>E8TG19_MESCW</name>
<dbReference type="SUPFAM" id="SSF51120">
    <property type="entry name" value="beta-Roll"/>
    <property type="match status" value="1"/>
</dbReference>
<dbReference type="PRINTS" id="PR00313">
    <property type="entry name" value="CABNDNGRPT"/>
</dbReference>
<dbReference type="InterPro" id="IPR001343">
    <property type="entry name" value="Hemolysn_Ca-bd"/>
</dbReference>
<feature type="compositionally biased region" description="Polar residues" evidence="1">
    <location>
        <begin position="1"/>
        <end position="18"/>
    </location>
</feature>
<feature type="region of interest" description="Disordered" evidence="1">
    <location>
        <begin position="1"/>
        <end position="65"/>
    </location>
</feature>
<reference evidence="3" key="1">
    <citation type="submission" date="2011-01" db="EMBL/GenBank/DDBJ databases">
        <title>Complete sequence of chromosome of Mesorhizobium ciceri bv. biserrulae WSM1271.</title>
        <authorList>
            <person name="Lucas S."/>
            <person name="Copeland A."/>
            <person name="Lapidus A."/>
            <person name="Cheng J.-F."/>
            <person name="Goodwin L."/>
            <person name="Pitluck S."/>
            <person name="Teshima H."/>
            <person name="Detter J.C."/>
            <person name="Han C."/>
            <person name="Tapia R."/>
            <person name="Land M."/>
            <person name="Hauser L."/>
            <person name="Kyrpides N."/>
            <person name="Ivanova N."/>
            <person name="Nandasena K."/>
            <person name="Reeve W.G."/>
            <person name="Howieson J.G."/>
            <person name="O'Hara G."/>
            <person name="Tiwari R.P."/>
            <person name="Woyke T."/>
        </authorList>
    </citation>
    <scope>NUCLEOTIDE SEQUENCE [LARGE SCALE GENOMIC DNA]</scope>
    <source>
        <strain evidence="3">HAMBI 2942 / LMG 23838 / WSM1271</strain>
    </source>
</reference>
<dbReference type="Pfam" id="PF00353">
    <property type="entry name" value="HemolysinCabind"/>
    <property type="match status" value="3"/>
</dbReference>
<evidence type="ECO:0000313" key="2">
    <source>
        <dbReference type="EMBL" id="ADV11161.1"/>
    </source>
</evidence>
<dbReference type="PROSITE" id="PS00330">
    <property type="entry name" value="HEMOLYSIN_CALCIUM"/>
    <property type="match status" value="3"/>
</dbReference>
<dbReference type="RefSeq" id="WP_013529849.1">
    <property type="nucleotide sequence ID" value="NC_014923.1"/>
</dbReference>
<dbReference type="EMBL" id="CP002447">
    <property type="protein sequence ID" value="ADV11161.1"/>
    <property type="molecule type" value="Genomic_DNA"/>
</dbReference>
<accession>E8TG19</accession>
<dbReference type="InterPro" id="IPR010221">
    <property type="entry name" value="VCBS_dom"/>
</dbReference>
<dbReference type="Proteomes" id="UP000007471">
    <property type="component" value="Chromosome"/>
</dbReference>
<dbReference type="GO" id="GO:0005509">
    <property type="term" value="F:calcium ion binding"/>
    <property type="evidence" value="ECO:0007669"/>
    <property type="project" value="InterPro"/>
</dbReference>
<dbReference type="InterPro" id="IPR018511">
    <property type="entry name" value="Hemolysin-typ_Ca-bd_CS"/>
</dbReference>
<dbReference type="eggNOG" id="COG3210">
    <property type="taxonomic scope" value="Bacteria"/>
</dbReference>
<feature type="compositionally biased region" description="Low complexity" evidence="1">
    <location>
        <begin position="50"/>
        <end position="65"/>
    </location>
</feature>
<dbReference type="eggNOG" id="COG2931">
    <property type="taxonomic scope" value="Bacteria"/>
</dbReference>
<dbReference type="Pfam" id="PF17963">
    <property type="entry name" value="Big_9"/>
    <property type="match status" value="7"/>
</dbReference>
<gene>
    <name evidence="2" type="ordered locus">Mesci_2008</name>
</gene>
<dbReference type="Gene3D" id="2.60.40.10">
    <property type="entry name" value="Immunoglobulins"/>
    <property type="match status" value="2"/>
</dbReference>
<dbReference type="InterPro" id="IPR019960">
    <property type="entry name" value="T1SS_VCA0849"/>
</dbReference>
<sequence>MTNNIELDSFSGSLNEHSASSEHGDQTSPAEIRVAQANSTQQAAPAASEPVPVDVGGGAPVKPEAPAEAKTLPAAAPHEYVADASHVVRLPANASIDNIKVDGQNLVLEQADGSVIVIKDGALNVPTFIIGDVEVPRVALLAALEASHVDVAFGADGSISAGPGGSNSSAGGDFSVPPGGIGDGFDLSALLPPTALQFGLLDRRELFPSIVDRPVSVVATSLLAPTEAASETGLDGNQTQSPGSDAPSNSETSGIGTISIDAPDGIGSIVINGVAVTGVGQQIPGQFGYLEIVSYNPSTGAIEYNYTVTESVTHPEHTNGFDPNDTVPDNFSITVTDVDGDSASTTFAVAIVDDVPTAVADTDSVTEDGATVADGNVITASGGADANVTDGVADVKGADGATVTGVEAGTVASASGHVGSAVAGSYGSITIDADGHYSYTLNNGTAAVQALTTGQHLTDTFTYTLTDGDGDTSTTTVEITINGTNDVPQVVVDQGNPAGAHDQVYEAGLAAGSAAGDGSTVATGTFTVSDADGLDDVQSVTIGGVTVAIGSLDGSVFQGDHGTLLITGYNPATGVAAYQYTLTSPTTDVPAVTETDSFSLTVSDGTSSSAPAAIVIDIVDDVPNAVDDTNSISEDALSPVNGNVLTNDLHANNQPGADTPTSFVSWDGSTTGAHGTFVANPDGTYTYTLNNADPAVQALDAGQTLTETFNYTMKDADGDTDTATLTITINGTNDVPQIVVDQGNPAGAHDQVYEAGLAAGSAAGDGSTVATGTFTVSDADGLDDVQSVTIGGVTVAIGSLNGSAFQGDHGTLLITGYNPATGVAAYQYTLTSTTTDVPAVTETDSFSLTVSDGTSSSAPAAIVIDIVDDIPTAHADTNSVSEGAQASGNVLTDGTADVLGADGAAPGGAVTGVATGSNVSNPVSGNLGGAGIAGQYGTLVLGANGAYTYTANPNAVTTNAVDHFVYTITDGDGDTSTVTLDITVNNVTVTASDTDALVSEKGLATGSDAAGNSEIFNGAITPAGGTGPYTYTLTSPASGSYGNLVLNANGTYTYTLTQTYDGATTNNGITTEQDKDSFTYTVTDAHGNTTTGSILVDIVDDIPTAHADTNSVSEGAQASGNVLTDGTADVLGADGAAPGGAVTGVATGSNVSNPVSGNLGGAGIAGQYGTLVLGANGAYTYTANPNAVTTNAVDHFVYTITDGDGDTSTVTLDITVNNVTVTASDTDALVSEKGLATGSDAAGNSEIFNGAITPAGGTGPYTYTLTSPASGSYGNLVLNANGTYTYTLTQTYDGATTNNGITTEQDKDSFTYTVTDAHGNTTTGSILVDIVDDIPTAHADTNSVSEGAQASGNVLTDGTADVLGADGAAPGGAVTGVATGSNVSNPVSGNLGGAGIAGQYGTLVLGANGAYTYTANPNAVTTNAVDHFVYTITDGDGDTSTVTLDITVNNVTVTASDTDALVSEKGLATGSDAAGNSEIFNGAITPAGGTGPYTYTLTSPASGSYGNLVLNANGTYTYTLTQTYDGATTNNGITTEQDKDSFTYTVTDAHGNTTTGSILVDIVDDIPTLGAFTPGTIPNEVGSVNGLFDFVAGADGVNHFNIAGPAITGISYSTTVQSDGTTVLLAETSTGTDIYSLTLHPDGTYAFALITPDAATTVTQTLTGLSPGGPTPFLETPDGLIEFTGTGTGVNSSTQGFGVADQFIEKDENFTMEFHTSSTAGNDAPTLNPKFIGSLDFAATGNSSGSVSWVATNSVTGDTRSGTATVTNGHLVIDPSIDFNLISITGDAGSKIRLSAVDISQTILPSDTTLHFQVSAVDGDGDVSATQSLDIHQVAASSGGSFTLPGFAGTVNDVIAGSTHIDTISGGAGTDIADYTGSAAVSINLTDAGGAAGVHGTPSNPSDGNITGGDALGDTLTGIEGLIGGSGDDYLYGNSGANYLAGGLGNDTLRGEGGADTLIGGAGNDLLVGGAGSDTLTGGTGADTFRLENLDIKDLITDFNGGDGDKIDLTALFDSTPANVGNFVNYDAGTGVLSVDTSGSGDPANFVQVAELTNLPAANTITLLYDDGITQHQTTANVV</sequence>
<evidence type="ECO:0000313" key="3">
    <source>
        <dbReference type="Proteomes" id="UP000007471"/>
    </source>
</evidence>
<dbReference type="KEGG" id="mci:Mesci_2008"/>
<evidence type="ECO:0000256" key="1">
    <source>
        <dbReference type="SAM" id="MobiDB-lite"/>
    </source>
</evidence>
<dbReference type="OrthoDB" id="8335338at2"/>
<dbReference type="PATRIC" id="fig|765698.3.peg.2465"/>
<dbReference type="InterPro" id="IPR011049">
    <property type="entry name" value="Serralysin-like_metalloprot_C"/>
</dbReference>
<dbReference type="Gene3D" id="2.150.10.10">
    <property type="entry name" value="Serralysin-like metalloprotease, C-terminal"/>
    <property type="match status" value="2"/>
</dbReference>
<protein>
    <submittedName>
        <fullName evidence="2">Outer membrane adhesin like protein</fullName>
    </submittedName>
</protein>
<organism evidence="2 3">
    <name type="scientific">Mesorhizobium ciceri biovar biserrulae (strain HAMBI 2942 / LMG 23838 / WSM1271)</name>
    <dbReference type="NCBI Taxonomy" id="765698"/>
    <lineage>
        <taxon>Bacteria</taxon>
        <taxon>Pseudomonadati</taxon>
        <taxon>Pseudomonadota</taxon>
        <taxon>Alphaproteobacteria</taxon>
        <taxon>Hyphomicrobiales</taxon>
        <taxon>Phyllobacteriaceae</taxon>
        <taxon>Mesorhizobium</taxon>
    </lineage>
</organism>
<feature type="compositionally biased region" description="Polar residues" evidence="1">
    <location>
        <begin position="235"/>
        <end position="256"/>
    </location>
</feature>
<dbReference type="NCBIfam" id="TIGR03661">
    <property type="entry name" value="T1SS_VCA0849"/>
    <property type="match status" value="1"/>
</dbReference>
<dbReference type="STRING" id="765698.Mesci_2008"/>
<proteinExistence type="predicted"/>
<dbReference type="NCBIfam" id="TIGR01965">
    <property type="entry name" value="VCBS_repeat"/>
    <property type="match status" value="8"/>
</dbReference>
<feature type="region of interest" description="Disordered" evidence="1">
    <location>
        <begin position="228"/>
        <end position="258"/>
    </location>
</feature>
<dbReference type="InterPro" id="IPR013783">
    <property type="entry name" value="Ig-like_fold"/>
</dbReference>